<dbReference type="InterPro" id="IPR000182">
    <property type="entry name" value="GNAT_dom"/>
</dbReference>
<organism evidence="2 3">
    <name type="scientific">Janthinobacterium kumbetense</name>
    <dbReference type="NCBI Taxonomy" id="2950280"/>
    <lineage>
        <taxon>Bacteria</taxon>
        <taxon>Pseudomonadati</taxon>
        <taxon>Pseudomonadota</taxon>
        <taxon>Betaproteobacteria</taxon>
        <taxon>Burkholderiales</taxon>
        <taxon>Oxalobacteraceae</taxon>
        <taxon>Janthinobacterium</taxon>
    </lineage>
</organism>
<dbReference type="PROSITE" id="PS51186">
    <property type="entry name" value="GNAT"/>
    <property type="match status" value="1"/>
</dbReference>
<evidence type="ECO:0000259" key="1">
    <source>
        <dbReference type="PROSITE" id="PS51186"/>
    </source>
</evidence>
<keyword evidence="3" id="KW-1185">Reference proteome</keyword>
<gene>
    <name evidence="2" type="ORF">NCG91_03250</name>
</gene>
<accession>A0ABT0WLK2</accession>
<reference evidence="2 3" key="1">
    <citation type="submission" date="2022-06" db="EMBL/GenBank/DDBJ databases">
        <title>Janthinobacterium kumbetensis sp. nov., isolated from spring water in Turkey.</title>
        <authorList>
            <person name="Inan Bektas K."/>
            <person name="Belduz A.A."/>
            <person name="Canakci S."/>
            <person name="Nalcaoglu A."/>
            <person name="Ceylan E."/>
            <person name="Kati H."/>
        </authorList>
    </citation>
    <scope>NUCLEOTIDE SEQUENCE [LARGE SCALE GENOMIC DNA]</scope>
    <source>
        <strain evidence="2 3">GK</strain>
    </source>
</reference>
<evidence type="ECO:0000313" key="3">
    <source>
        <dbReference type="Proteomes" id="UP001202243"/>
    </source>
</evidence>
<dbReference type="InterPro" id="IPR016181">
    <property type="entry name" value="Acyl_CoA_acyltransferase"/>
</dbReference>
<name>A0ABT0WLK2_9BURK</name>
<dbReference type="Gene3D" id="3.40.630.30">
    <property type="match status" value="1"/>
</dbReference>
<sequence>MNDNFEQFGSDKDEEFPANVLEYLARGFFAIIRLQEGFAIAYKGRCHSFGIGFQEADLMFLYVHPECSRMGVGTKLIEQVKISVAPDIAIILKCETRKRKEFFEKRGFSVVEHHMEGDHYLMRWTPMNT</sequence>
<dbReference type="CDD" id="cd04301">
    <property type="entry name" value="NAT_SF"/>
    <property type="match status" value="1"/>
</dbReference>
<comment type="caution">
    <text evidence="2">The sequence shown here is derived from an EMBL/GenBank/DDBJ whole genome shotgun (WGS) entry which is preliminary data.</text>
</comment>
<dbReference type="SUPFAM" id="SSF55729">
    <property type="entry name" value="Acyl-CoA N-acyltransferases (Nat)"/>
    <property type="match status" value="1"/>
</dbReference>
<dbReference type="Proteomes" id="UP001202243">
    <property type="component" value="Unassembled WGS sequence"/>
</dbReference>
<feature type="domain" description="N-acetyltransferase" evidence="1">
    <location>
        <begin position="1"/>
        <end position="127"/>
    </location>
</feature>
<protein>
    <submittedName>
        <fullName evidence="2">GNAT family N-acetyltransferase</fullName>
    </submittedName>
</protein>
<dbReference type="Pfam" id="PF13508">
    <property type="entry name" value="Acetyltransf_7"/>
    <property type="match status" value="1"/>
</dbReference>
<evidence type="ECO:0000313" key="2">
    <source>
        <dbReference type="EMBL" id="MCM2564599.1"/>
    </source>
</evidence>
<proteinExistence type="predicted"/>
<dbReference type="EMBL" id="JAMQGR010000001">
    <property type="protein sequence ID" value="MCM2564599.1"/>
    <property type="molecule type" value="Genomic_DNA"/>
</dbReference>
<dbReference type="RefSeq" id="WP_251348551.1">
    <property type="nucleotide sequence ID" value="NZ_JAMQGR010000001.1"/>
</dbReference>